<feature type="domain" description="SANT" evidence="12">
    <location>
        <begin position="300"/>
        <end position="345"/>
    </location>
</feature>
<dbReference type="EMBL" id="JANIIK010000048">
    <property type="protein sequence ID" value="KAJ3598895.1"/>
    <property type="molecule type" value="Genomic_DNA"/>
</dbReference>
<keyword evidence="9" id="KW-0539">Nucleus</keyword>
<comment type="subcellular location">
    <subcellularLocation>
        <location evidence="1">Nucleus</location>
    </subcellularLocation>
</comment>
<dbReference type="PROSITE" id="PS51293">
    <property type="entry name" value="SANT"/>
    <property type="match status" value="2"/>
</dbReference>
<dbReference type="GO" id="GO:0042826">
    <property type="term" value="F:histone deacetylase binding"/>
    <property type="evidence" value="ECO:0007669"/>
    <property type="project" value="TreeGrafter"/>
</dbReference>
<accession>A0A9Q0E4Y3</accession>
<evidence type="ECO:0000256" key="7">
    <source>
        <dbReference type="ARBA" id="ARBA00023125"/>
    </source>
</evidence>
<evidence type="ECO:0000256" key="3">
    <source>
        <dbReference type="ARBA" id="ARBA00022723"/>
    </source>
</evidence>
<dbReference type="GO" id="GO:0008270">
    <property type="term" value="F:zinc ion binding"/>
    <property type="evidence" value="ECO:0007669"/>
    <property type="project" value="UniProtKB-KW"/>
</dbReference>
<evidence type="ECO:0000256" key="5">
    <source>
        <dbReference type="ARBA" id="ARBA00022833"/>
    </source>
</evidence>
<evidence type="ECO:0000256" key="6">
    <source>
        <dbReference type="ARBA" id="ARBA00023015"/>
    </source>
</evidence>
<dbReference type="Proteomes" id="UP001148018">
    <property type="component" value="Unassembled WGS sequence"/>
</dbReference>
<dbReference type="InterPro" id="IPR040138">
    <property type="entry name" value="MIER/MTA"/>
</dbReference>
<feature type="domain" description="ELM2" evidence="11">
    <location>
        <begin position="93"/>
        <end position="188"/>
    </location>
</feature>
<evidence type="ECO:0000259" key="12">
    <source>
        <dbReference type="PROSITE" id="PS51293"/>
    </source>
</evidence>
<evidence type="ECO:0008006" key="15">
    <source>
        <dbReference type="Google" id="ProtNLM"/>
    </source>
</evidence>
<keyword evidence="3" id="KW-0479">Metal-binding</keyword>
<evidence type="ECO:0000313" key="13">
    <source>
        <dbReference type="EMBL" id="KAJ3598895.1"/>
    </source>
</evidence>
<dbReference type="SUPFAM" id="SSF46689">
    <property type="entry name" value="Homeodomain-like"/>
    <property type="match status" value="2"/>
</dbReference>
<dbReference type="GO" id="GO:0032991">
    <property type="term" value="C:protein-containing complex"/>
    <property type="evidence" value="ECO:0007669"/>
    <property type="project" value="UniProtKB-ARBA"/>
</dbReference>
<gene>
    <name evidence="13" type="ORF">NHX12_032858</name>
</gene>
<keyword evidence="2" id="KW-0678">Repressor</keyword>
<evidence type="ECO:0000259" key="11">
    <source>
        <dbReference type="PROSITE" id="PS51156"/>
    </source>
</evidence>
<dbReference type="PROSITE" id="PS51156">
    <property type="entry name" value="ELM2"/>
    <property type="match status" value="1"/>
</dbReference>
<evidence type="ECO:0000256" key="4">
    <source>
        <dbReference type="ARBA" id="ARBA00022771"/>
    </source>
</evidence>
<dbReference type="InterPro" id="IPR017884">
    <property type="entry name" value="SANT_dom"/>
</dbReference>
<keyword evidence="14" id="KW-1185">Reference proteome</keyword>
<evidence type="ECO:0000313" key="14">
    <source>
        <dbReference type="Proteomes" id="UP001148018"/>
    </source>
</evidence>
<feature type="region of interest" description="Disordered" evidence="10">
    <location>
        <begin position="273"/>
        <end position="301"/>
    </location>
</feature>
<organism evidence="13 14">
    <name type="scientific">Muraenolepis orangiensis</name>
    <name type="common">Patagonian moray cod</name>
    <dbReference type="NCBI Taxonomy" id="630683"/>
    <lineage>
        <taxon>Eukaryota</taxon>
        <taxon>Metazoa</taxon>
        <taxon>Chordata</taxon>
        <taxon>Craniata</taxon>
        <taxon>Vertebrata</taxon>
        <taxon>Euteleostomi</taxon>
        <taxon>Actinopterygii</taxon>
        <taxon>Neopterygii</taxon>
        <taxon>Teleostei</taxon>
        <taxon>Neoteleostei</taxon>
        <taxon>Acanthomorphata</taxon>
        <taxon>Zeiogadaria</taxon>
        <taxon>Gadariae</taxon>
        <taxon>Gadiformes</taxon>
        <taxon>Muraenolepidoidei</taxon>
        <taxon>Muraenolepididae</taxon>
        <taxon>Muraenolepis</taxon>
    </lineage>
</organism>
<dbReference type="GO" id="GO:0005654">
    <property type="term" value="C:nucleoplasm"/>
    <property type="evidence" value="ECO:0007669"/>
    <property type="project" value="TreeGrafter"/>
</dbReference>
<feature type="region of interest" description="Disordered" evidence="10">
    <location>
        <begin position="366"/>
        <end position="391"/>
    </location>
</feature>
<keyword evidence="7" id="KW-0238">DNA-binding</keyword>
<keyword evidence="6" id="KW-0805">Transcription regulation</keyword>
<evidence type="ECO:0000256" key="1">
    <source>
        <dbReference type="ARBA" id="ARBA00004123"/>
    </source>
</evidence>
<keyword evidence="4" id="KW-0863">Zinc-finger</keyword>
<dbReference type="InterPro" id="IPR001005">
    <property type="entry name" value="SANT/Myb"/>
</dbReference>
<reference evidence="13" key="1">
    <citation type="submission" date="2022-07" db="EMBL/GenBank/DDBJ databases">
        <title>Chromosome-level genome of Muraenolepis orangiensis.</title>
        <authorList>
            <person name="Kim J."/>
        </authorList>
    </citation>
    <scope>NUCLEOTIDE SEQUENCE</scope>
    <source>
        <strain evidence="13">KU_S4_2022</strain>
        <tissue evidence="13">Muscle</tissue>
    </source>
</reference>
<comment type="caution">
    <text evidence="13">The sequence shown here is derived from an EMBL/GenBank/DDBJ whole genome shotgun (WGS) entry which is preliminary data.</text>
</comment>
<feature type="compositionally biased region" description="Acidic residues" evidence="10">
    <location>
        <begin position="41"/>
        <end position="54"/>
    </location>
</feature>
<dbReference type="PANTHER" id="PTHR10865">
    <property type="entry name" value="METASTASIS-ASSOCIATED PROTEIN AND MESODERM INDUCTION EARLY RESPONSE PROTEIN"/>
    <property type="match status" value="1"/>
</dbReference>
<dbReference type="InterPro" id="IPR000949">
    <property type="entry name" value="ELM2_dom"/>
</dbReference>
<dbReference type="SMART" id="SM00717">
    <property type="entry name" value="SANT"/>
    <property type="match status" value="2"/>
</dbReference>
<evidence type="ECO:0000256" key="10">
    <source>
        <dbReference type="SAM" id="MobiDB-lite"/>
    </source>
</evidence>
<keyword evidence="5" id="KW-0862">Zinc</keyword>
<feature type="non-terminal residue" evidence="13">
    <location>
        <position position="1"/>
    </location>
</feature>
<evidence type="ECO:0000256" key="9">
    <source>
        <dbReference type="ARBA" id="ARBA00023242"/>
    </source>
</evidence>
<dbReference type="FunFam" id="1.10.10.60:FF:000012">
    <property type="entry name" value="Metastasis-associated 1 family, member 3"/>
    <property type="match status" value="1"/>
</dbReference>
<proteinExistence type="predicted"/>
<sequence>ASELPLEELLALYGYGDRCPLAAGLPHITLDKDQMTKDVFAGDEGEDPSADDDLTPSYTSNGTSDLLCRLQGGDKNRTDDSGSASVPSCEERKDIMVGSMYQAKIPPLCPYTCQGKAYDGDDQLLWTPGELPLKEVEGFLRSAQTPDGQGVAPYTSGDAVRDNEQALYELVRCNFDAEEALRRLHFNVKVFSDDLCSWREEECRGFEQGYRAYGKNFHLIQANKVRTRSVGECVQYYYMWKKSERHDYFHQQATKMGRRKFTLQNMEEADEDGDLGQLESHGNNKASRGPPSGQRLDRPEEECRGFEQGYQTYGKNFHLIQANKVRTRSVDECMQYYYMKKSERHDYFQQATKMGRRKFTLQNMEEADEDGDLGQLESHGNTKALVDKPGR</sequence>
<dbReference type="GO" id="GO:0003714">
    <property type="term" value="F:transcription corepressor activity"/>
    <property type="evidence" value="ECO:0007669"/>
    <property type="project" value="TreeGrafter"/>
</dbReference>
<dbReference type="AlphaFoldDB" id="A0A9Q0E4Y3"/>
<dbReference type="GO" id="GO:0000122">
    <property type="term" value="P:negative regulation of transcription by RNA polymerase II"/>
    <property type="evidence" value="ECO:0007669"/>
    <property type="project" value="TreeGrafter"/>
</dbReference>
<dbReference type="OrthoDB" id="5916873at2759"/>
<dbReference type="FunFam" id="1.10.10.60:FF:000025">
    <property type="entry name" value="Mesoderm induction early response 1, transcriptional regulator"/>
    <property type="match status" value="1"/>
</dbReference>
<dbReference type="InterPro" id="IPR009057">
    <property type="entry name" value="Homeodomain-like_sf"/>
</dbReference>
<protein>
    <recommendedName>
        <fullName evidence="15">Mesoderm induction early response protein 2</fullName>
    </recommendedName>
</protein>
<name>A0A9Q0E4Y3_9TELE</name>
<keyword evidence="8" id="KW-0804">Transcription</keyword>
<dbReference type="GO" id="GO:0003677">
    <property type="term" value="F:DNA binding"/>
    <property type="evidence" value="ECO:0007669"/>
    <property type="project" value="UniProtKB-KW"/>
</dbReference>
<dbReference type="Pfam" id="PF01448">
    <property type="entry name" value="ELM2"/>
    <property type="match status" value="1"/>
</dbReference>
<dbReference type="PANTHER" id="PTHR10865:SF27">
    <property type="entry name" value="MESODERM INDUCTION EARLY RESPONSE PROTEIN 2"/>
    <property type="match status" value="1"/>
</dbReference>
<dbReference type="SMART" id="SM01189">
    <property type="entry name" value="ELM2"/>
    <property type="match status" value="1"/>
</dbReference>
<evidence type="ECO:0000256" key="2">
    <source>
        <dbReference type="ARBA" id="ARBA00022491"/>
    </source>
</evidence>
<feature type="region of interest" description="Disordered" evidence="10">
    <location>
        <begin position="39"/>
        <end position="89"/>
    </location>
</feature>
<feature type="non-terminal residue" evidence="13">
    <location>
        <position position="391"/>
    </location>
</feature>
<evidence type="ECO:0000256" key="8">
    <source>
        <dbReference type="ARBA" id="ARBA00023163"/>
    </source>
</evidence>
<dbReference type="Gene3D" id="1.10.10.60">
    <property type="entry name" value="Homeodomain-like"/>
    <property type="match status" value="2"/>
</dbReference>
<dbReference type="CDD" id="cd11661">
    <property type="entry name" value="SANT_MTA3_like"/>
    <property type="match status" value="1"/>
</dbReference>
<feature type="domain" description="SANT" evidence="12">
    <location>
        <begin position="193"/>
        <end position="245"/>
    </location>
</feature>